<reference evidence="1" key="2">
    <citation type="submission" date="2020-11" db="EMBL/GenBank/DDBJ databases">
        <authorList>
            <consortium name="DOE Joint Genome Institute"/>
            <person name="Kuo A."/>
            <person name="Miyauchi S."/>
            <person name="Kiss E."/>
            <person name="Drula E."/>
            <person name="Kohler A."/>
            <person name="Sanchez-Garcia M."/>
            <person name="Andreopoulos B."/>
            <person name="Barry K.W."/>
            <person name="Bonito G."/>
            <person name="Buee M."/>
            <person name="Carver A."/>
            <person name="Chen C."/>
            <person name="Cichocki N."/>
            <person name="Clum A."/>
            <person name="Culley D."/>
            <person name="Crous P.W."/>
            <person name="Fauchery L."/>
            <person name="Girlanda M."/>
            <person name="Hayes R."/>
            <person name="Keri Z."/>
            <person name="Labutti K."/>
            <person name="Lipzen A."/>
            <person name="Lombard V."/>
            <person name="Magnuson J."/>
            <person name="Maillard F."/>
            <person name="Morin E."/>
            <person name="Murat C."/>
            <person name="Nolan M."/>
            <person name="Ohm R."/>
            <person name="Pangilinan J."/>
            <person name="Pereira M."/>
            <person name="Perotto S."/>
            <person name="Peter M."/>
            <person name="Riley R."/>
            <person name="Sitrit Y."/>
            <person name="Stielow B."/>
            <person name="Szollosi G."/>
            <person name="Zifcakova L."/>
            <person name="Stursova M."/>
            <person name="Spatafora J.W."/>
            <person name="Tedersoo L."/>
            <person name="Vaario L.-M."/>
            <person name="Yamada A."/>
            <person name="Yan M."/>
            <person name="Wang P."/>
            <person name="Xu J."/>
            <person name="Bruns T."/>
            <person name="Baldrian P."/>
            <person name="Vilgalys R."/>
            <person name="Henrissat B."/>
            <person name="Grigoriev I.V."/>
            <person name="Hibbett D."/>
            <person name="Nagy L.G."/>
            <person name="Martin F.M."/>
        </authorList>
    </citation>
    <scope>NUCLEOTIDE SEQUENCE</scope>
    <source>
        <strain evidence="1">UH-Tt-Lm1</strain>
    </source>
</reference>
<proteinExistence type="predicted"/>
<gene>
    <name evidence="1" type="ORF">BJ322DRAFT_1169485</name>
</gene>
<name>A0A9P6HMW2_9AGAM</name>
<protein>
    <submittedName>
        <fullName evidence="1">Uncharacterized protein</fullName>
    </submittedName>
</protein>
<evidence type="ECO:0000313" key="2">
    <source>
        <dbReference type="Proteomes" id="UP000736335"/>
    </source>
</evidence>
<evidence type="ECO:0000313" key="1">
    <source>
        <dbReference type="EMBL" id="KAF9790557.1"/>
    </source>
</evidence>
<sequence>DTIRVGFQEWVVEYEKIFYQCDPERISTCPVTVHSLLHVADGIETAGPVWAYWSFVMEQYCGFLKRDGVRNRRKPYASLDNRVRHVAQLNTTKIRYHLVDLLSLKAPDNEGEVFPEHPRRIFMRPRKTLKLEEDVRTVHVKALITRYSPLQGRKISAFDARKCIPTEAVLQWGRVQIPEGGDRMCCHKMIKPGSFSRDCTYVRYEATVDRNARVKSKRQDMVLGTFFGQLQRIIKIDVPATLISYLNLKEPVTLFYGIVKQCNARQSREGFWEYAELGGLEAVDIGLVQCVVGRIFDRGKWGSSGQGQCTLKGRGDTFNRDPPPLLDLELERPLSEKTGFLVDALPRDSVPESKDLVWDVERLVIEPLTETRHGIGAGNDGEGAIREEICQLAVINRT</sequence>
<keyword evidence="2" id="KW-1185">Reference proteome</keyword>
<dbReference type="OrthoDB" id="6613063at2759"/>
<feature type="non-terminal residue" evidence="1">
    <location>
        <position position="1"/>
    </location>
</feature>
<reference evidence="1" key="1">
    <citation type="journal article" date="2020" name="Nat. Commun.">
        <title>Large-scale genome sequencing of mycorrhizal fungi provides insights into the early evolution of symbiotic traits.</title>
        <authorList>
            <person name="Miyauchi S."/>
            <person name="Kiss E."/>
            <person name="Kuo A."/>
            <person name="Drula E."/>
            <person name="Kohler A."/>
            <person name="Sanchez-Garcia M."/>
            <person name="Morin E."/>
            <person name="Andreopoulos B."/>
            <person name="Barry K.W."/>
            <person name="Bonito G."/>
            <person name="Buee M."/>
            <person name="Carver A."/>
            <person name="Chen C."/>
            <person name="Cichocki N."/>
            <person name="Clum A."/>
            <person name="Culley D."/>
            <person name="Crous P.W."/>
            <person name="Fauchery L."/>
            <person name="Girlanda M."/>
            <person name="Hayes R.D."/>
            <person name="Keri Z."/>
            <person name="LaButti K."/>
            <person name="Lipzen A."/>
            <person name="Lombard V."/>
            <person name="Magnuson J."/>
            <person name="Maillard F."/>
            <person name="Murat C."/>
            <person name="Nolan M."/>
            <person name="Ohm R.A."/>
            <person name="Pangilinan J."/>
            <person name="Pereira M.F."/>
            <person name="Perotto S."/>
            <person name="Peter M."/>
            <person name="Pfister S."/>
            <person name="Riley R."/>
            <person name="Sitrit Y."/>
            <person name="Stielow J.B."/>
            <person name="Szollosi G."/>
            <person name="Zifcakova L."/>
            <person name="Stursova M."/>
            <person name="Spatafora J.W."/>
            <person name="Tedersoo L."/>
            <person name="Vaario L.M."/>
            <person name="Yamada A."/>
            <person name="Yan M."/>
            <person name="Wang P."/>
            <person name="Xu J."/>
            <person name="Bruns T."/>
            <person name="Baldrian P."/>
            <person name="Vilgalys R."/>
            <person name="Dunand C."/>
            <person name="Henrissat B."/>
            <person name="Grigoriev I.V."/>
            <person name="Hibbett D."/>
            <person name="Nagy L.G."/>
            <person name="Martin F.M."/>
        </authorList>
    </citation>
    <scope>NUCLEOTIDE SEQUENCE</scope>
    <source>
        <strain evidence="1">UH-Tt-Lm1</strain>
    </source>
</reference>
<dbReference type="EMBL" id="WIUZ02000002">
    <property type="protein sequence ID" value="KAF9790557.1"/>
    <property type="molecule type" value="Genomic_DNA"/>
</dbReference>
<dbReference type="Proteomes" id="UP000736335">
    <property type="component" value="Unassembled WGS sequence"/>
</dbReference>
<organism evidence="1 2">
    <name type="scientific">Thelephora terrestris</name>
    <dbReference type="NCBI Taxonomy" id="56493"/>
    <lineage>
        <taxon>Eukaryota</taxon>
        <taxon>Fungi</taxon>
        <taxon>Dikarya</taxon>
        <taxon>Basidiomycota</taxon>
        <taxon>Agaricomycotina</taxon>
        <taxon>Agaricomycetes</taxon>
        <taxon>Thelephorales</taxon>
        <taxon>Thelephoraceae</taxon>
        <taxon>Thelephora</taxon>
    </lineage>
</organism>
<comment type="caution">
    <text evidence="1">The sequence shown here is derived from an EMBL/GenBank/DDBJ whole genome shotgun (WGS) entry which is preliminary data.</text>
</comment>
<accession>A0A9P6HMW2</accession>
<dbReference type="AlphaFoldDB" id="A0A9P6HMW2"/>